<keyword evidence="7" id="KW-0732">Signal</keyword>
<keyword evidence="3 5" id="KW-0378">Hydrolase</keyword>
<evidence type="ECO:0000313" key="9">
    <source>
        <dbReference type="EMBL" id="GGM15215.1"/>
    </source>
</evidence>
<evidence type="ECO:0000256" key="5">
    <source>
        <dbReference type="PROSITE-ProRule" id="PRU01240"/>
    </source>
</evidence>
<dbReference type="PRINTS" id="PR00723">
    <property type="entry name" value="SUBTILISIN"/>
</dbReference>
<dbReference type="InterPro" id="IPR023828">
    <property type="entry name" value="Peptidase_S8_Ser-AS"/>
</dbReference>
<feature type="active site" description="Charge relay system" evidence="5">
    <location>
        <position position="219"/>
    </location>
</feature>
<evidence type="ECO:0000256" key="6">
    <source>
        <dbReference type="RuleBase" id="RU003355"/>
    </source>
</evidence>
<reference evidence="10" key="1">
    <citation type="journal article" date="2019" name="Int. J. Syst. Evol. Microbiol.">
        <title>The Global Catalogue of Microorganisms (GCM) 10K type strain sequencing project: providing services to taxonomists for standard genome sequencing and annotation.</title>
        <authorList>
            <consortium name="The Broad Institute Genomics Platform"/>
            <consortium name="The Broad Institute Genome Sequencing Center for Infectious Disease"/>
            <person name="Wu L."/>
            <person name="Ma J."/>
        </authorList>
    </citation>
    <scope>NUCLEOTIDE SEQUENCE [LARGE SCALE GENOMIC DNA]</scope>
    <source>
        <strain evidence="10">JCM 15443</strain>
    </source>
</reference>
<organism evidence="9 10">
    <name type="scientific">Deinococcus aerophilus</name>
    <dbReference type="NCBI Taxonomy" id="522488"/>
    <lineage>
        <taxon>Bacteria</taxon>
        <taxon>Thermotogati</taxon>
        <taxon>Deinococcota</taxon>
        <taxon>Deinococci</taxon>
        <taxon>Deinococcales</taxon>
        <taxon>Deinococcaceae</taxon>
        <taxon>Deinococcus</taxon>
    </lineage>
</organism>
<dbReference type="EMBL" id="BMOM01000021">
    <property type="protein sequence ID" value="GGM15215.1"/>
    <property type="molecule type" value="Genomic_DNA"/>
</dbReference>
<feature type="active site" description="Charge relay system" evidence="5">
    <location>
        <position position="173"/>
    </location>
</feature>
<accession>A0ABQ2GWJ2</accession>
<dbReference type="InterPro" id="IPR051048">
    <property type="entry name" value="Peptidase_S8/S53_subtilisin"/>
</dbReference>
<dbReference type="InterPro" id="IPR000209">
    <property type="entry name" value="Peptidase_S8/S53_dom"/>
</dbReference>
<dbReference type="InterPro" id="IPR036852">
    <property type="entry name" value="Peptidase_S8/S53_dom_sf"/>
</dbReference>
<feature type="signal peptide" evidence="7">
    <location>
        <begin position="1"/>
        <end position="25"/>
    </location>
</feature>
<feature type="domain" description="Peptidase S8/S53" evidence="8">
    <location>
        <begin position="164"/>
        <end position="416"/>
    </location>
</feature>
<keyword evidence="2 5" id="KW-0645">Protease</keyword>
<dbReference type="PROSITE" id="PS00136">
    <property type="entry name" value="SUBTILASE_ASP"/>
    <property type="match status" value="1"/>
</dbReference>
<dbReference type="SUPFAM" id="SSF52743">
    <property type="entry name" value="Subtilisin-like"/>
    <property type="match status" value="1"/>
</dbReference>
<comment type="similarity">
    <text evidence="1 5 6">Belongs to the peptidase S8 family.</text>
</comment>
<feature type="chain" id="PRO_5045826470" description="Peptidase S8/S53 domain-containing protein" evidence="7">
    <location>
        <begin position="26"/>
        <end position="434"/>
    </location>
</feature>
<evidence type="ECO:0000256" key="4">
    <source>
        <dbReference type="ARBA" id="ARBA00022825"/>
    </source>
</evidence>
<dbReference type="InterPro" id="IPR015500">
    <property type="entry name" value="Peptidase_S8_subtilisin-rel"/>
</dbReference>
<protein>
    <recommendedName>
        <fullName evidence="8">Peptidase S8/S53 domain-containing protein</fullName>
    </recommendedName>
</protein>
<evidence type="ECO:0000256" key="1">
    <source>
        <dbReference type="ARBA" id="ARBA00011073"/>
    </source>
</evidence>
<evidence type="ECO:0000256" key="3">
    <source>
        <dbReference type="ARBA" id="ARBA00022801"/>
    </source>
</evidence>
<comment type="caution">
    <text evidence="9">The sequence shown here is derived from an EMBL/GenBank/DDBJ whole genome shotgun (WGS) entry which is preliminary data.</text>
</comment>
<name>A0ABQ2GWJ2_9DEIO</name>
<dbReference type="Gene3D" id="3.40.50.200">
    <property type="entry name" value="Peptidase S8/S53 domain"/>
    <property type="match status" value="1"/>
</dbReference>
<feature type="active site" description="Charge relay system" evidence="5">
    <location>
        <position position="370"/>
    </location>
</feature>
<evidence type="ECO:0000259" key="8">
    <source>
        <dbReference type="Pfam" id="PF00082"/>
    </source>
</evidence>
<dbReference type="PROSITE" id="PS51892">
    <property type="entry name" value="SUBTILASE"/>
    <property type="match status" value="1"/>
</dbReference>
<evidence type="ECO:0000313" key="10">
    <source>
        <dbReference type="Proteomes" id="UP000661918"/>
    </source>
</evidence>
<dbReference type="PROSITE" id="PS51257">
    <property type="entry name" value="PROKAR_LIPOPROTEIN"/>
    <property type="match status" value="1"/>
</dbReference>
<evidence type="ECO:0000256" key="2">
    <source>
        <dbReference type="ARBA" id="ARBA00022670"/>
    </source>
</evidence>
<dbReference type="Proteomes" id="UP000661918">
    <property type="component" value="Unassembled WGS sequence"/>
</dbReference>
<dbReference type="InterPro" id="IPR023827">
    <property type="entry name" value="Peptidase_S8_Asp-AS"/>
</dbReference>
<sequence>MRLFVKHTGPLAVLTLLLAACSSLPAPQSDQPASRLGAQGSSSKGYLLQVKATSATTPAKLAAAYPGSTLLSLQSAQGYALLAVDSYKPSSDILSAEKNVKVKQGDASVGAQGFTTWAGGFTAWAGGFTAWAGGTTTNTSFSENSAIWNRINLGSAQQLIPELGKGVTIAVIDSGLDLNHPAFQGKLDLNNDYDYVDNDTVPQDVNPNTDGTYASGYGHGTAVAGVILQIAPNATLLPLRVLSPDGSGDVSNVISAIERATSAGAKIINLSLGSMTDVRALNTAIGSAAQKGVIFFSSTGNTGDTAVTYPAANSMVLNNTGIGQIGVGSVSPVLLKSSFSTYGQVEMTAIGENVKTLFPGGLTVRASGTSFSAPMAAGVAALVISTSQTGFYPNQSTALLKNMLNTAQPTLDPVYGQQLGSGTLNALSLVKLYR</sequence>
<gene>
    <name evidence="9" type="ORF">GCM10010841_24620</name>
</gene>
<keyword evidence="10" id="KW-1185">Reference proteome</keyword>
<dbReference type="PROSITE" id="PS00138">
    <property type="entry name" value="SUBTILASE_SER"/>
    <property type="match status" value="1"/>
</dbReference>
<proteinExistence type="inferred from homology"/>
<dbReference type="PANTHER" id="PTHR43399">
    <property type="entry name" value="SUBTILISIN-RELATED"/>
    <property type="match status" value="1"/>
</dbReference>
<dbReference type="Pfam" id="PF00082">
    <property type="entry name" value="Peptidase_S8"/>
    <property type="match status" value="1"/>
</dbReference>
<keyword evidence="4 5" id="KW-0720">Serine protease</keyword>
<dbReference type="PANTHER" id="PTHR43399:SF4">
    <property type="entry name" value="CELL WALL-ASSOCIATED PROTEASE"/>
    <property type="match status" value="1"/>
</dbReference>
<dbReference type="RefSeq" id="WP_188904660.1">
    <property type="nucleotide sequence ID" value="NZ_BMOM01000021.1"/>
</dbReference>
<evidence type="ECO:0000256" key="7">
    <source>
        <dbReference type="SAM" id="SignalP"/>
    </source>
</evidence>